<feature type="transmembrane region" description="Helical" evidence="8">
    <location>
        <begin position="74"/>
        <end position="92"/>
    </location>
</feature>
<dbReference type="EMBL" id="JAESVA010000001">
    <property type="protein sequence ID" value="MCB8879090.1"/>
    <property type="molecule type" value="Genomic_DNA"/>
</dbReference>
<dbReference type="RefSeq" id="WP_227305578.1">
    <property type="nucleotide sequence ID" value="NZ_JAESVA010000001.1"/>
</dbReference>
<comment type="caution">
    <text evidence="10">The sequence shown here is derived from an EMBL/GenBank/DDBJ whole genome shotgun (WGS) entry which is preliminary data.</text>
</comment>
<dbReference type="PROSITE" id="PS50850">
    <property type="entry name" value="MFS"/>
    <property type="match status" value="1"/>
</dbReference>
<feature type="transmembrane region" description="Helical" evidence="8">
    <location>
        <begin position="354"/>
        <end position="372"/>
    </location>
</feature>
<comment type="subcellular location">
    <subcellularLocation>
        <location evidence="1">Cell membrane</location>
        <topology evidence="1">Multi-pass membrane protein</topology>
    </subcellularLocation>
</comment>
<accession>A0A964E204</accession>
<feature type="transmembrane region" description="Helical" evidence="8">
    <location>
        <begin position="321"/>
        <end position="342"/>
    </location>
</feature>
<dbReference type="Pfam" id="PF07690">
    <property type="entry name" value="MFS_1"/>
    <property type="match status" value="1"/>
</dbReference>
<evidence type="ECO:0000256" key="3">
    <source>
        <dbReference type="ARBA" id="ARBA00022475"/>
    </source>
</evidence>
<reference evidence="10 11" key="1">
    <citation type="journal article" date="2021" name="Microorganisms">
        <title>Acidisoma silvae sp. nov. and Acidisomacellulosilytica sp. nov., Two Acidophilic Bacteria Isolated from Decaying Wood, Hydrolyzing Cellulose and Producing Poly-3-hydroxybutyrate.</title>
        <authorList>
            <person name="Mieszkin S."/>
            <person name="Pouder E."/>
            <person name="Uroz S."/>
            <person name="Simon-Colin C."/>
            <person name="Alain K."/>
        </authorList>
    </citation>
    <scope>NUCLEOTIDE SEQUENCE [LARGE SCALE GENOMIC DNA]</scope>
    <source>
        <strain evidence="10 11">HW T5.17</strain>
    </source>
</reference>
<feature type="transmembrane region" description="Helical" evidence="8">
    <location>
        <begin position="98"/>
        <end position="120"/>
    </location>
</feature>
<keyword evidence="4 8" id="KW-0812">Transmembrane</keyword>
<evidence type="ECO:0000256" key="4">
    <source>
        <dbReference type="ARBA" id="ARBA00022692"/>
    </source>
</evidence>
<dbReference type="CDD" id="cd17477">
    <property type="entry name" value="MFS_YcaD_like"/>
    <property type="match status" value="1"/>
</dbReference>
<dbReference type="AlphaFoldDB" id="A0A964E204"/>
<dbReference type="Gene3D" id="1.20.1250.20">
    <property type="entry name" value="MFS general substrate transporter like domains"/>
    <property type="match status" value="2"/>
</dbReference>
<feature type="transmembrane region" description="Helical" evidence="8">
    <location>
        <begin position="42"/>
        <end position="62"/>
    </location>
</feature>
<feature type="transmembrane region" description="Helical" evidence="8">
    <location>
        <begin position="159"/>
        <end position="179"/>
    </location>
</feature>
<evidence type="ECO:0000256" key="2">
    <source>
        <dbReference type="ARBA" id="ARBA00022448"/>
    </source>
</evidence>
<evidence type="ECO:0000256" key="1">
    <source>
        <dbReference type="ARBA" id="ARBA00004651"/>
    </source>
</evidence>
<dbReference type="PROSITE" id="PS00216">
    <property type="entry name" value="SUGAR_TRANSPORT_1"/>
    <property type="match status" value="1"/>
</dbReference>
<protein>
    <submittedName>
        <fullName evidence="10">MFS transporter</fullName>
    </submittedName>
</protein>
<keyword evidence="6 8" id="KW-0472">Membrane</keyword>
<keyword evidence="3" id="KW-1003">Cell membrane</keyword>
<dbReference type="InterPro" id="IPR005829">
    <property type="entry name" value="Sugar_transporter_CS"/>
</dbReference>
<gene>
    <name evidence="10" type="ORF">ACELLULO517_02505</name>
</gene>
<feature type="transmembrane region" description="Helical" evidence="8">
    <location>
        <begin position="132"/>
        <end position="153"/>
    </location>
</feature>
<dbReference type="Proteomes" id="UP000721844">
    <property type="component" value="Unassembled WGS sequence"/>
</dbReference>
<dbReference type="GO" id="GO:0005886">
    <property type="term" value="C:plasma membrane"/>
    <property type="evidence" value="ECO:0007669"/>
    <property type="project" value="UniProtKB-SubCell"/>
</dbReference>
<organism evidence="10 11">
    <name type="scientific">Acidisoma cellulosilyticum</name>
    <dbReference type="NCBI Taxonomy" id="2802395"/>
    <lineage>
        <taxon>Bacteria</taxon>
        <taxon>Pseudomonadati</taxon>
        <taxon>Pseudomonadota</taxon>
        <taxon>Alphaproteobacteria</taxon>
        <taxon>Acetobacterales</taxon>
        <taxon>Acidocellaceae</taxon>
        <taxon>Acidisoma</taxon>
    </lineage>
</organism>
<name>A0A964E204_9PROT</name>
<feature type="domain" description="Major facilitator superfamily (MFS) profile" evidence="9">
    <location>
        <begin position="7"/>
        <end position="378"/>
    </location>
</feature>
<feature type="transmembrane region" description="Helical" evidence="8">
    <location>
        <begin position="264"/>
        <end position="282"/>
    </location>
</feature>
<sequence length="435" mass="45322">MPARFASIVPVLLGVLIAEVALGMMTTLIPIDLASHGLKANAIGLVGSGYFVGFLIGTLTCARLVRAVGHIRAFAVFLALSADCALLMTLTHNPLVWTALRLIMGWQLSGMFLVAESWLNDKTDNATRGRTFGAYLLISWGGAALGPLAYACLKTADRSLILVGVGFATALLPMALTPVSNPPLGERKRIGLMRLFNISPMGTTCVIASGFVNGSFYTLAPIYLERHGISASQIPTFLSASLIAALLVQYPVGMAADRFGRRPITVAALGLAVLTSLLFALLGGSAFWVLVVLGAVLAGVTAPLYGLGAGQTNDRVARSDYVAASGGLLFAWAVGASAGPLLAGVVMTHAGANALFYFLALFLLLLSGFTLLRIRNRAGVETESAFIPARAAPTQVPELDEPLPVSEEVSSQDEGAAAESEDAPSDDETGRGSST</sequence>
<dbReference type="SUPFAM" id="SSF103473">
    <property type="entry name" value="MFS general substrate transporter"/>
    <property type="match status" value="1"/>
</dbReference>
<keyword evidence="11" id="KW-1185">Reference proteome</keyword>
<dbReference type="InterPro" id="IPR047200">
    <property type="entry name" value="MFS_YcaD-like"/>
</dbReference>
<evidence type="ECO:0000256" key="7">
    <source>
        <dbReference type="SAM" id="MobiDB-lite"/>
    </source>
</evidence>
<evidence type="ECO:0000256" key="8">
    <source>
        <dbReference type="SAM" id="Phobius"/>
    </source>
</evidence>
<evidence type="ECO:0000256" key="5">
    <source>
        <dbReference type="ARBA" id="ARBA00022989"/>
    </source>
</evidence>
<feature type="region of interest" description="Disordered" evidence="7">
    <location>
        <begin position="391"/>
        <end position="435"/>
    </location>
</feature>
<dbReference type="InterPro" id="IPR036259">
    <property type="entry name" value="MFS_trans_sf"/>
</dbReference>
<evidence type="ECO:0000256" key="6">
    <source>
        <dbReference type="ARBA" id="ARBA00023136"/>
    </source>
</evidence>
<feature type="transmembrane region" description="Helical" evidence="8">
    <location>
        <begin position="288"/>
        <end position="309"/>
    </location>
</feature>
<evidence type="ECO:0000313" key="10">
    <source>
        <dbReference type="EMBL" id="MCB8879090.1"/>
    </source>
</evidence>
<keyword evidence="2" id="KW-0813">Transport</keyword>
<dbReference type="InterPro" id="IPR011701">
    <property type="entry name" value="MFS"/>
</dbReference>
<keyword evidence="5 8" id="KW-1133">Transmembrane helix</keyword>
<proteinExistence type="predicted"/>
<dbReference type="GO" id="GO:0022857">
    <property type="term" value="F:transmembrane transporter activity"/>
    <property type="evidence" value="ECO:0007669"/>
    <property type="project" value="InterPro"/>
</dbReference>
<dbReference type="PANTHER" id="PTHR23521">
    <property type="entry name" value="TRANSPORTER MFS SUPERFAMILY"/>
    <property type="match status" value="1"/>
</dbReference>
<feature type="transmembrane region" description="Helical" evidence="8">
    <location>
        <begin position="232"/>
        <end position="252"/>
    </location>
</feature>
<evidence type="ECO:0000259" key="9">
    <source>
        <dbReference type="PROSITE" id="PS50850"/>
    </source>
</evidence>
<dbReference type="PANTHER" id="PTHR23521:SF2">
    <property type="entry name" value="TRANSPORTER MFS SUPERFAMILY"/>
    <property type="match status" value="1"/>
</dbReference>
<evidence type="ECO:0000313" key="11">
    <source>
        <dbReference type="Proteomes" id="UP000721844"/>
    </source>
</evidence>
<dbReference type="InterPro" id="IPR020846">
    <property type="entry name" value="MFS_dom"/>
</dbReference>